<evidence type="ECO:0000256" key="2">
    <source>
        <dbReference type="ARBA" id="ARBA00012980"/>
    </source>
</evidence>
<dbReference type="Gene3D" id="3.40.50.300">
    <property type="entry name" value="P-loop containing nucleotide triphosphate hydrolases"/>
    <property type="match status" value="1"/>
</dbReference>
<keyword evidence="6" id="KW-0547">Nucleotide-binding</keyword>
<dbReference type="CDD" id="cd01672">
    <property type="entry name" value="TMPK"/>
    <property type="match status" value="1"/>
</dbReference>
<evidence type="ECO:0000313" key="11">
    <source>
        <dbReference type="Proteomes" id="UP001205740"/>
    </source>
</evidence>
<dbReference type="EC" id="2.7.4.9" evidence="2"/>
<protein>
    <recommendedName>
        <fullName evidence="3">Thymidylate kinase</fullName>
        <ecNumber evidence="2">2.7.4.9</ecNumber>
    </recommendedName>
</protein>
<comment type="caution">
    <text evidence="10">The sequence shown here is derived from an EMBL/GenBank/DDBJ whole genome shotgun (WGS) entry which is preliminary data.</text>
</comment>
<evidence type="ECO:0000256" key="5">
    <source>
        <dbReference type="ARBA" id="ARBA00022727"/>
    </source>
</evidence>
<accession>A0ABT1H251</accession>
<evidence type="ECO:0000256" key="7">
    <source>
        <dbReference type="ARBA" id="ARBA00022777"/>
    </source>
</evidence>
<keyword evidence="11" id="KW-1185">Reference proteome</keyword>
<dbReference type="EMBL" id="JAMTCG010000004">
    <property type="protein sequence ID" value="MCP2161324.1"/>
    <property type="molecule type" value="Genomic_DNA"/>
</dbReference>
<evidence type="ECO:0000256" key="4">
    <source>
        <dbReference type="ARBA" id="ARBA00022679"/>
    </source>
</evidence>
<dbReference type="InterPro" id="IPR039430">
    <property type="entry name" value="Thymidylate_kin-like_dom"/>
</dbReference>
<dbReference type="Pfam" id="PF02223">
    <property type="entry name" value="Thymidylate_kin"/>
    <property type="match status" value="1"/>
</dbReference>
<feature type="domain" description="Thymidylate kinase-like" evidence="9">
    <location>
        <begin position="7"/>
        <end position="159"/>
    </location>
</feature>
<evidence type="ECO:0000256" key="1">
    <source>
        <dbReference type="ARBA" id="ARBA00009776"/>
    </source>
</evidence>
<dbReference type="InterPro" id="IPR018095">
    <property type="entry name" value="Thymidylate_kin_CS"/>
</dbReference>
<dbReference type="PANTHER" id="PTHR10344">
    <property type="entry name" value="THYMIDYLATE KINASE"/>
    <property type="match status" value="1"/>
</dbReference>
<keyword evidence="7 10" id="KW-0418">Kinase</keyword>
<evidence type="ECO:0000259" key="9">
    <source>
        <dbReference type="Pfam" id="PF02223"/>
    </source>
</evidence>
<sequence length="209" mass="22567">MGTLIAVEGLDGAGKRTLVDRVTARWEADGRRVATMAFPRYGRSVHADIASEALHGEHGDLRSSASAMAMLFALDRRDAADEIRDLLATVDVVLLDRYVASNAAYTAARLDQSADGDAVAWVEALEFDRFGLPVPDRQVLLGTDPELARSRATSRAAGDSSRAMDAYERDTALQHATFAVYRSLAARSWRSPWTAITGSDDADVLAAQV</sequence>
<evidence type="ECO:0000313" key="10">
    <source>
        <dbReference type="EMBL" id="MCP2161324.1"/>
    </source>
</evidence>
<comment type="similarity">
    <text evidence="1">Belongs to the thymidylate kinase family.</text>
</comment>
<keyword evidence="4" id="KW-0808">Transferase</keyword>
<dbReference type="PANTHER" id="PTHR10344:SF4">
    <property type="entry name" value="UMP-CMP KINASE 2, MITOCHONDRIAL"/>
    <property type="match status" value="1"/>
</dbReference>
<evidence type="ECO:0000256" key="3">
    <source>
        <dbReference type="ARBA" id="ARBA00017144"/>
    </source>
</evidence>
<proteinExistence type="inferred from homology"/>
<dbReference type="NCBIfam" id="NF005923">
    <property type="entry name" value="PRK07933.1"/>
    <property type="match status" value="1"/>
</dbReference>
<keyword evidence="8" id="KW-0067">ATP-binding</keyword>
<dbReference type="Proteomes" id="UP001205740">
    <property type="component" value="Unassembled WGS sequence"/>
</dbReference>
<dbReference type="PROSITE" id="PS01331">
    <property type="entry name" value="THYMIDYLATE_KINASE"/>
    <property type="match status" value="1"/>
</dbReference>
<organism evidence="10 11">
    <name type="scientific">Williamsia serinedens</name>
    <dbReference type="NCBI Taxonomy" id="391736"/>
    <lineage>
        <taxon>Bacteria</taxon>
        <taxon>Bacillati</taxon>
        <taxon>Actinomycetota</taxon>
        <taxon>Actinomycetes</taxon>
        <taxon>Mycobacteriales</taxon>
        <taxon>Nocardiaceae</taxon>
        <taxon>Williamsia</taxon>
    </lineage>
</organism>
<evidence type="ECO:0000256" key="6">
    <source>
        <dbReference type="ARBA" id="ARBA00022741"/>
    </source>
</evidence>
<gene>
    <name evidence="10" type="ORF">LX12_002519</name>
</gene>
<dbReference type="GO" id="GO:0016301">
    <property type="term" value="F:kinase activity"/>
    <property type="evidence" value="ECO:0007669"/>
    <property type="project" value="UniProtKB-KW"/>
</dbReference>
<evidence type="ECO:0000256" key="8">
    <source>
        <dbReference type="ARBA" id="ARBA00022840"/>
    </source>
</evidence>
<dbReference type="RefSeq" id="WP_253654893.1">
    <property type="nucleotide sequence ID" value="NZ_BAAAOE010000002.1"/>
</dbReference>
<dbReference type="SUPFAM" id="SSF52540">
    <property type="entry name" value="P-loop containing nucleoside triphosphate hydrolases"/>
    <property type="match status" value="1"/>
</dbReference>
<reference evidence="10 11" key="1">
    <citation type="submission" date="2022-06" db="EMBL/GenBank/DDBJ databases">
        <title>Genomic Encyclopedia of Archaeal and Bacterial Type Strains, Phase II (KMG-II): from individual species to whole genera.</title>
        <authorList>
            <person name="Goeker M."/>
        </authorList>
    </citation>
    <scope>NUCLEOTIDE SEQUENCE [LARGE SCALE GENOMIC DNA]</scope>
    <source>
        <strain evidence="10 11">DSM 45037</strain>
    </source>
</reference>
<dbReference type="InterPro" id="IPR027417">
    <property type="entry name" value="P-loop_NTPase"/>
</dbReference>
<keyword evidence="5" id="KW-0545">Nucleotide biosynthesis</keyword>
<name>A0ABT1H251_9NOCA</name>